<dbReference type="Ensembl" id="ENSXMAT00000025074.1">
    <property type="protein sequence ID" value="ENSXMAP00000027056.1"/>
    <property type="gene ID" value="ENSXMAG00000022813.1"/>
</dbReference>
<feature type="domain" description="NACHT" evidence="4">
    <location>
        <begin position="423"/>
        <end position="562"/>
    </location>
</feature>
<keyword evidence="1" id="KW-0433">Leucine-rich repeat</keyword>
<keyword evidence="6" id="KW-1185">Reference proteome</keyword>
<dbReference type="PANTHER" id="PTHR24106">
    <property type="entry name" value="NACHT, LRR AND CARD DOMAINS-CONTAINING"/>
    <property type="match status" value="1"/>
</dbReference>
<feature type="domain" description="NACHT" evidence="4">
    <location>
        <begin position="1063"/>
        <end position="1229"/>
    </location>
</feature>
<name>A0A3B5QA87_XIPMA</name>
<evidence type="ECO:0000256" key="1">
    <source>
        <dbReference type="ARBA" id="ARBA00022614"/>
    </source>
</evidence>
<protein>
    <recommendedName>
        <fullName evidence="4">NACHT domain-containing protein</fullName>
    </recommendedName>
</protein>
<feature type="region of interest" description="Disordered" evidence="3">
    <location>
        <begin position="1011"/>
        <end position="1045"/>
    </location>
</feature>
<evidence type="ECO:0000256" key="3">
    <source>
        <dbReference type="SAM" id="MobiDB-lite"/>
    </source>
</evidence>
<dbReference type="InterPro" id="IPR007111">
    <property type="entry name" value="NACHT_NTPase"/>
</dbReference>
<reference evidence="6" key="2">
    <citation type="journal article" date="2013" name="Nat. Genet.">
        <title>The genome of the platyfish, Xiphophorus maculatus, provides insights into evolutionary adaptation and several complex traits.</title>
        <authorList>
            <person name="Schartl M."/>
            <person name="Walter R.B."/>
            <person name="Shen Y."/>
            <person name="Garcia T."/>
            <person name="Catchen J."/>
            <person name="Amores A."/>
            <person name="Braasch I."/>
            <person name="Chalopin D."/>
            <person name="Volff J.N."/>
            <person name="Lesch K.P."/>
            <person name="Bisazza A."/>
            <person name="Minx P."/>
            <person name="Hillier L."/>
            <person name="Wilson R.K."/>
            <person name="Fuerstenberg S."/>
            <person name="Boore J."/>
            <person name="Searle S."/>
            <person name="Postlethwait J.H."/>
            <person name="Warren W.C."/>
        </authorList>
    </citation>
    <scope>NUCLEOTIDE SEQUENCE [LARGE SCALE GENOMIC DNA]</scope>
    <source>
        <strain evidence="6">JP 163 A</strain>
    </source>
</reference>
<keyword evidence="2" id="KW-0677">Repeat</keyword>
<accession>A0A3B5QA87</accession>
<evidence type="ECO:0000256" key="2">
    <source>
        <dbReference type="ARBA" id="ARBA00022737"/>
    </source>
</evidence>
<organism evidence="5 6">
    <name type="scientific">Xiphophorus maculatus</name>
    <name type="common">Southern platyfish</name>
    <name type="synonym">Platypoecilus maculatus</name>
    <dbReference type="NCBI Taxonomy" id="8083"/>
    <lineage>
        <taxon>Eukaryota</taxon>
        <taxon>Metazoa</taxon>
        <taxon>Chordata</taxon>
        <taxon>Craniata</taxon>
        <taxon>Vertebrata</taxon>
        <taxon>Euteleostomi</taxon>
        <taxon>Actinopterygii</taxon>
        <taxon>Neopterygii</taxon>
        <taxon>Teleostei</taxon>
        <taxon>Neoteleostei</taxon>
        <taxon>Acanthomorphata</taxon>
        <taxon>Ovalentaria</taxon>
        <taxon>Atherinomorphae</taxon>
        <taxon>Cyprinodontiformes</taxon>
        <taxon>Poeciliidae</taxon>
        <taxon>Poeciliinae</taxon>
        <taxon>Xiphophorus</taxon>
    </lineage>
</organism>
<dbReference type="Pfam" id="PF05729">
    <property type="entry name" value="NACHT"/>
    <property type="match status" value="6"/>
</dbReference>
<proteinExistence type="predicted"/>
<feature type="domain" description="NACHT" evidence="4">
    <location>
        <begin position="840"/>
        <end position="982"/>
    </location>
</feature>
<evidence type="ECO:0000313" key="5">
    <source>
        <dbReference type="Ensembl" id="ENSXMAP00000027056.1"/>
    </source>
</evidence>
<reference evidence="5" key="4">
    <citation type="submission" date="2025-09" db="UniProtKB">
        <authorList>
            <consortium name="Ensembl"/>
        </authorList>
    </citation>
    <scope>IDENTIFICATION</scope>
    <source>
        <strain evidence="5">JP 163 A</strain>
    </source>
</reference>
<dbReference type="Proteomes" id="UP000002852">
    <property type="component" value="Unassembled WGS sequence"/>
</dbReference>
<evidence type="ECO:0000259" key="4">
    <source>
        <dbReference type="Pfam" id="PF05729"/>
    </source>
</evidence>
<reference evidence="5" key="3">
    <citation type="submission" date="2025-08" db="UniProtKB">
        <authorList>
            <consortium name="Ensembl"/>
        </authorList>
    </citation>
    <scope>IDENTIFICATION</scope>
    <source>
        <strain evidence="5">JP 163 A</strain>
    </source>
</reference>
<reference evidence="6" key="1">
    <citation type="submission" date="2012-01" db="EMBL/GenBank/DDBJ databases">
        <authorList>
            <person name="Walter R."/>
            <person name="Schartl M."/>
            <person name="Warren W."/>
        </authorList>
    </citation>
    <scope>NUCLEOTIDE SEQUENCE [LARGE SCALE GENOMIC DNA]</scope>
    <source>
        <strain evidence="6">JP 163 A</strain>
    </source>
</reference>
<feature type="domain" description="NACHT" evidence="4">
    <location>
        <begin position="635"/>
        <end position="775"/>
    </location>
</feature>
<dbReference type="GeneTree" id="ENSGT01070000253760"/>
<sequence>MEGVPGVGKTFQTTMFMNDWAKGNSNKDIKALVTLDFTELNKKKDEVKSMESLLDDFFNKKNVNVSKVDMKKICFILDGLEKCELPLDFVNNKKVKDLKGKASMDVLLTNLIKGNLLPEAHIWIISQPKGVYKIPSKYINKTVLCQGDAKEEEYLKKVILEEVGQHESDPQLSEIVMFESGGKKPVSPKDLFTNNKSLNSGLSDKSKNVRTVLMKGVPGVGKTFQTKMFMIDWAKGNSNKDIKALVTLDFTELKTKKDEVKSMESLLDDFFNKKNVIVSEDDKKKICFILDGLEKCKLPLDFGKNKEVKDLKEAASMDVLLTNLIKGKLLPEAHIWIISQPKGVDKIPSECINKTVLCQGDAEEEEYLKKVILEEVGQHESDPKLSEIVTFESGEKKPVSLKDLFTNNKSLNSGLSDKSKNVRTVLMKGVPGVGKTFQTTMFMIDWAKGNSNKDIKALVTLDFTELKTKKDEVKSMESLLDDFFNKKNLIYKDDKKKICFIIDGLEKCELPLDFVNNKKVKDLKGKASMDVLLTNLIKGNLLPEAHIWIISQPKGVYKIPSKYINKTVLCQGDATEEKYLKKVILEEVGRHESDPKLSEIVTFETGEKKPVSPKDLFTDNKSLISNLPGLSKNVRTVLMKGVPGVGKTFQTKMFKIDWAKGNSNKDIKALVDLDFTELKRKKDEVKSMESLLDDFFNKKNFVYKDDKKKICFILDCLEKCKLPLDFVKNKEVKDLKEAASMDVLLTNLIKGNLLPEAHIWIISQPKGLDKIPSKYINKTVLCQGDATEEKYLKKVILEEVGRHESDPKLSEIVTFESGEKKPVSLKSLFSYVPGMSKNVRTVLMKGVPGIGKTFQTKMFMIDWAKGNSNKDIKALVTLDFTELNKKKDEVKSMESLLNDFFNKKNFVYKDDKKKICFILDGLEKCELPLDFIKNNEVKDLKEAASMDVLLTNLMKENLLPDARIWIISQPKGLDKIPSEYINKTVVCQETSEQQKKLESCLKNRFLKEITDEKDETSHPNQKTTEHVIRRENGSEEEKSKQDNFRKVNQPSEIFKDVKEEKTRTVLTIGEADIGKSFHMKKFIKEWAKKDDTWSFFTWIRRPFSSQSKPAELLFLIDFSKLNLIKNKNISLFELLNRFFEETKNIIISDYSQLNTVFILDGLNAYQHCLDFENSKTLTDVREPTSVNMLLTNLIRGNLLPEAQIWITSQPPAAEKIPDGFIDRLTEIRGKIVFPEYAACAFTSNTCFLHFVLACP</sequence>
<dbReference type="InParanoid" id="A0A3B5QA87"/>
<evidence type="ECO:0000313" key="6">
    <source>
        <dbReference type="Proteomes" id="UP000002852"/>
    </source>
</evidence>
<feature type="compositionally biased region" description="Basic and acidic residues" evidence="3">
    <location>
        <begin position="1023"/>
        <end position="1045"/>
    </location>
</feature>
<dbReference type="InterPro" id="IPR027417">
    <property type="entry name" value="P-loop_NTPase"/>
</dbReference>
<dbReference type="OMA" id="IWIISQP"/>
<dbReference type="Gene3D" id="3.40.50.300">
    <property type="entry name" value="P-loop containing nucleotide triphosphate hydrolases"/>
    <property type="match status" value="6"/>
</dbReference>
<feature type="domain" description="NACHT" evidence="4">
    <location>
        <begin position="210"/>
        <end position="351"/>
    </location>
</feature>
<dbReference type="AlphaFoldDB" id="A0A3B5QA87"/>
<dbReference type="InterPro" id="IPR051261">
    <property type="entry name" value="NLR"/>
</dbReference>
<feature type="domain" description="NACHT" evidence="4">
    <location>
        <begin position="1"/>
        <end position="138"/>
    </location>
</feature>